<name>S5DPF6_9ACTN</name>
<dbReference type="GO" id="GO:0043138">
    <property type="term" value="F:3'-5' DNA helicase activity"/>
    <property type="evidence" value="ECO:0007669"/>
    <property type="project" value="UniProtKB-EC"/>
</dbReference>
<dbReference type="GO" id="GO:0005829">
    <property type="term" value="C:cytosol"/>
    <property type="evidence" value="ECO:0007669"/>
    <property type="project" value="TreeGrafter"/>
</dbReference>
<keyword evidence="4 11" id="KW-0347">Helicase</keyword>
<dbReference type="InterPro" id="IPR013986">
    <property type="entry name" value="DExx_box_DNA_helicase_dom_sf"/>
</dbReference>
<dbReference type="InterPro" id="IPR000212">
    <property type="entry name" value="DNA_helicase_UvrD/REP"/>
</dbReference>
<feature type="domain" description="UvrD-like helicase C-terminal" evidence="13">
    <location>
        <begin position="293"/>
        <end position="570"/>
    </location>
</feature>
<keyword evidence="3 11" id="KW-0378">Hydrolase</keyword>
<dbReference type="Gene3D" id="1.10.10.160">
    <property type="match status" value="1"/>
</dbReference>
<dbReference type="Gene3D" id="3.40.50.300">
    <property type="entry name" value="P-loop containing nucleotide triphosphate hydrolases"/>
    <property type="match status" value="2"/>
</dbReference>
<feature type="binding site" evidence="11">
    <location>
        <begin position="34"/>
        <end position="41"/>
    </location>
    <ligand>
        <name>ATP</name>
        <dbReference type="ChEBI" id="CHEBI:30616"/>
    </ligand>
</feature>
<dbReference type="GO" id="GO:0005524">
    <property type="term" value="F:ATP binding"/>
    <property type="evidence" value="ECO:0007669"/>
    <property type="project" value="UniProtKB-UniRule"/>
</dbReference>
<dbReference type="EC" id="5.6.2.4" evidence="9"/>
<dbReference type="GO" id="GO:0033202">
    <property type="term" value="C:DNA helicase complex"/>
    <property type="evidence" value="ECO:0007669"/>
    <property type="project" value="TreeGrafter"/>
</dbReference>
<dbReference type="EMBL" id="KC811132">
    <property type="protein sequence ID" value="AGQ19453.1"/>
    <property type="molecule type" value="Genomic_DNA"/>
</dbReference>
<evidence type="ECO:0000256" key="2">
    <source>
        <dbReference type="ARBA" id="ARBA00022741"/>
    </source>
</evidence>
<dbReference type="CDD" id="cd18807">
    <property type="entry name" value="SF1_C_UvrD"/>
    <property type="match status" value="1"/>
</dbReference>
<sequence length="711" mass="81829">MVNNLPIPQEWKSLVNEKQKEAIEYTEGPLLIVAGAGSGKTRVLTYRYAHLVMNCSVNYSNILAITFTNKAANEMKERISKLLGLEVSPKWISTFHSSCVKILRTHGHLIGYKNNFTIYDQSDSSKLIRNCMRDNNVDLKQYSPRRFQAAISGLKNMRISPGEAIESAETFFDVKVGEIYTSYEKKLMLANSMDFDDLLLKTVDLLETNEDALNFWSSKFKYIMVDEYQDTNLVQYKLIELLSSRHKNLCVVGDSDQSIYAFRGADIRNIQEFEKDFQKAKIITLDKNYRSSQNILDIANAVISNNPRTQDKKLWTDNESGPDVNVAEFISEREEAKWVISEIQEVMKKNKKIEIAIFYRTNNQSRIFEEELRRNSVNYKIVGNVRFYDRKEIKDILSYLNYLVNPDDTVSFERVLNVPKRGIGESTLQKLRDFSSSKDISVSNALDNLENLDFLSARIINKLKEFNDLIIDIKGYAIKGPSEAIIKTLELTGYKNQLLKDGTLESQMRIENLDELINSAFEFENLYEEDVDDPYIVLRDYLESLALFTNTDSIEDEDSVLLMTLHNAKGLEFPYVFMTGMEENIFPSQKSESDFEVQEERRLCYVGMTRAEEKLYLTYSQTRTLWGGTSYNLKSRFLDEAESFFKEISVKNLDTTSTAPIGIGKVGNTVTHEKYGKGTIEEISGNEITIDFGKEWGVKYLDIEWAPIKFD</sequence>
<comment type="similarity">
    <text evidence="1">Belongs to the helicase family. UvrD subfamily.</text>
</comment>
<organism evidence="14">
    <name type="scientific">Candidatus Actinomarina minuta</name>
    <dbReference type="NCBI Taxonomy" id="1389454"/>
    <lineage>
        <taxon>Bacteria</taxon>
        <taxon>Bacillati</taxon>
        <taxon>Actinomycetota</taxon>
        <taxon>Actinomycetes</taxon>
        <taxon>Candidatus Actinomarinidae</taxon>
        <taxon>Candidatus Actinomarinales</taxon>
        <taxon>Candidatus Actinomarineae</taxon>
        <taxon>Candidatus Actinomarinaceae</taxon>
        <taxon>Candidatus Actinomarina</taxon>
    </lineage>
</organism>
<evidence type="ECO:0000256" key="5">
    <source>
        <dbReference type="ARBA" id="ARBA00022840"/>
    </source>
</evidence>
<evidence type="ECO:0000259" key="12">
    <source>
        <dbReference type="PROSITE" id="PS51198"/>
    </source>
</evidence>
<evidence type="ECO:0000259" key="13">
    <source>
        <dbReference type="PROSITE" id="PS51217"/>
    </source>
</evidence>
<keyword evidence="2 11" id="KW-0547">Nucleotide-binding</keyword>
<evidence type="ECO:0000256" key="6">
    <source>
        <dbReference type="ARBA" id="ARBA00023125"/>
    </source>
</evidence>
<keyword evidence="7" id="KW-0413">Isomerase</keyword>
<dbReference type="CDD" id="cd17932">
    <property type="entry name" value="DEXQc_UvrD"/>
    <property type="match status" value="1"/>
</dbReference>
<dbReference type="GO" id="GO:0016887">
    <property type="term" value="F:ATP hydrolysis activity"/>
    <property type="evidence" value="ECO:0007669"/>
    <property type="project" value="RHEA"/>
</dbReference>
<comment type="catalytic activity">
    <reaction evidence="10">
        <text>ATP + H2O = ADP + phosphate + H(+)</text>
        <dbReference type="Rhea" id="RHEA:13065"/>
        <dbReference type="ChEBI" id="CHEBI:15377"/>
        <dbReference type="ChEBI" id="CHEBI:15378"/>
        <dbReference type="ChEBI" id="CHEBI:30616"/>
        <dbReference type="ChEBI" id="CHEBI:43474"/>
        <dbReference type="ChEBI" id="CHEBI:456216"/>
        <dbReference type="EC" id="5.6.2.4"/>
    </reaction>
</comment>
<proteinExistence type="inferred from homology"/>
<evidence type="ECO:0000313" key="14">
    <source>
        <dbReference type="EMBL" id="AGQ19453.1"/>
    </source>
</evidence>
<evidence type="ECO:0000256" key="3">
    <source>
        <dbReference type="ARBA" id="ARBA00022801"/>
    </source>
</evidence>
<dbReference type="Gene3D" id="1.10.486.10">
    <property type="entry name" value="PCRA, domain 4"/>
    <property type="match status" value="1"/>
</dbReference>
<dbReference type="Pfam" id="PF13361">
    <property type="entry name" value="UvrD_C"/>
    <property type="match status" value="1"/>
</dbReference>
<evidence type="ECO:0000256" key="1">
    <source>
        <dbReference type="ARBA" id="ARBA00009922"/>
    </source>
</evidence>
<reference evidence="14" key="1">
    <citation type="journal article" date="2013" name="Sci. Rep.">
        <title>Metagenomics uncovers a new group of low GC and ultra-small marine Actinobacteria.</title>
        <authorList>
            <person name="Ghai R."/>
            <person name="Mizuno C.M."/>
            <person name="Picazo A."/>
            <person name="Camacho A."/>
            <person name="Rodriguez-Valera F."/>
        </authorList>
    </citation>
    <scope>NUCLEOTIDE SEQUENCE</scope>
</reference>
<keyword evidence="5 11" id="KW-0067">ATP-binding</keyword>
<accession>S5DPF6</accession>
<evidence type="ECO:0000256" key="9">
    <source>
        <dbReference type="ARBA" id="ARBA00034808"/>
    </source>
</evidence>
<evidence type="ECO:0000256" key="11">
    <source>
        <dbReference type="PROSITE-ProRule" id="PRU00560"/>
    </source>
</evidence>
<dbReference type="SUPFAM" id="SSF52540">
    <property type="entry name" value="P-loop containing nucleoside triphosphate hydrolases"/>
    <property type="match status" value="1"/>
</dbReference>
<dbReference type="InterPro" id="IPR027417">
    <property type="entry name" value="P-loop_NTPase"/>
</dbReference>
<dbReference type="InterPro" id="IPR014017">
    <property type="entry name" value="DNA_helicase_UvrD-like_C"/>
</dbReference>
<dbReference type="AlphaFoldDB" id="S5DPF6"/>
<protein>
    <recommendedName>
        <fullName evidence="9">DNA 3'-5' helicase</fullName>
        <ecNumber evidence="9">5.6.2.4</ecNumber>
    </recommendedName>
</protein>
<dbReference type="Pfam" id="PF00580">
    <property type="entry name" value="UvrD-helicase"/>
    <property type="match status" value="1"/>
</dbReference>
<dbReference type="InterPro" id="IPR014016">
    <property type="entry name" value="UvrD-like_ATP-bd"/>
</dbReference>
<evidence type="ECO:0000256" key="7">
    <source>
        <dbReference type="ARBA" id="ARBA00023235"/>
    </source>
</evidence>
<keyword evidence="6" id="KW-0238">DNA-binding</keyword>
<dbReference type="Pfam" id="PF21196">
    <property type="entry name" value="PcrA_UvrD_tudor"/>
    <property type="match status" value="1"/>
</dbReference>
<dbReference type="GO" id="GO:0000725">
    <property type="term" value="P:recombinational repair"/>
    <property type="evidence" value="ECO:0007669"/>
    <property type="project" value="TreeGrafter"/>
</dbReference>
<evidence type="ECO:0000256" key="10">
    <source>
        <dbReference type="ARBA" id="ARBA00048988"/>
    </source>
</evidence>
<evidence type="ECO:0000256" key="4">
    <source>
        <dbReference type="ARBA" id="ARBA00022806"/>
    </source>
</evidence>
<comment type="catalytic activity">
    <reaction evidence="8">
        <text>Couples ATP hydrolysis with the unwinding of duplex DNA by translocating in the 3'-5' direction.</text>
        <dbReference type="EC" id="5.6.2.4"/>
    </reaction>
</comment>
<dbReference type="PANTHER" id="PTHR11070">
    <property type="entry name" value="UVRD / RECB / PCRA DNA HELICASE FAMILY MEMBER"/>
    <property type="match status" value="1"/>
</dbReference>
<dbReference type="FunFam" id="1.10.486.10:FF:000003">
    <property type="entry name" value="ATP-dependent DNA helicase"/>
    <property type="match status" value="1"/>
</dbReference>
<dbReference type="PROSITE" id="PS51217">
    <property type="entry name" value="UVRD_HELICASE_CTER"/>
    <property type="match status" value="1"/>
</dbReference>
<dbReference type="PROSITE" id="PS51198">
    <property type="entry name" value="UVRD_HELICASE_ATP_BIND"/>
    <property type="match status" value="1"/>
</dbReference>
<feature type="domain" description="UvrD-like helicase ATP-binding" evidence="12">
    <location>
        <begin position="13"/>
        <end position="292"/>
    </location>
</feature>
<dbReference type="GO" id="GO:0003677">
    <property type="term" value="F:DNA binding"/>
    <property type="evidence" value="ECO:0007669"/>
    <property type="project" value="UniProtKB-KW"/>
</dbReference>
<evidence type="ECO:0000256" key="8">
    <source>
        <dbReference type="ARBA" id="ARBA00034617"/>
    </source>
</evidence>
<dbReference type="PANTHER" id="PTHR11070:SF2">
    <property type="entry name" value="ATP-DEPENDENT DNA HELICASE SRS2"/>
    <property type="match status" value="1"/>
</dbReference>